<proteinExistence type="predicted"/>
<accession>A0AAV4VTC0</accession>
<evidence type="ECO:0000313" key="2">
    <source>
        <dbReference type="Proteomes" id="UP001054837"/>
    </source>
</evidence>
<comment type="caution">
    <text evidence="1">The sequence shown here is derived from an EMBL/GenBank/DDBJ whole genome shotgun (WGS) entry which is preliminary data.</text>
</comment>
<name>A0AAV4VTC0_9ARAC</name>
<keyword evidence="2" id="KW-1185">Reference proteome</keyword>
<protein>
    <submittedName>
        <fullName evidence="1">Uncharacterized protein</fullName>
    </submittedName>
</protein>
<dbReference type="Proteomes" id="UP001054837">
    <property type="component" value="Unassembled WGS sequence"/>
</dbReference>
<sequence length="106" mass="11965">MAVAFVTPPPFSRPDGWAPSKAYFQIFSGKGGTGSAGLCFRLPPLLNPISEGQTHLAAGHSIRGKKDFGFRPSWERHFTFQRHKNGTREDFSLFVFESNRYINLFK</sequence>
<reference evidence="1 2" key="1">
    <citation type="submission" date="2021-06" db="EMBL/GenBank/DDBJ databases">
        <title>Caerostris darwini draft genome.</title>
        <authorList>
            <person name="Kono N."/>
            <person name="Arakawa K."/>
        </authorList>
    </citation>
    <scope>NUCLEOTIDE SEQUENCE [LARGE SCALE GENOMIC DNA]</scope>
</reference>
<organism evidence="1 2">
    <name type="scientific">Caerostris darwini</name>
    <dbReference type="NCBI Taxonomy" id="1538125"/>
    <lineage>
        <taxon>Eukaryota</taxon>
        <taxon>Metazoa</taxon>
        <taxon>Ecdysozoa</taxon>
        <taxon>Arthropoda</taxon>
        <taxon>Chelicerata</taxon>
        <taxon>Arachnida</taxon>
        <taxon>Araneae</taxon>
        <taxon>Araneomorphae</taxon>
        <taxon>Entelegynae</taxon>
        <taxon>Araneoidea</taxon>
        <taxon>Araneidae</taxon>
        <taxon>Caerostris</taxon>
    </lineage>
</organism>
<dbReference type="AlphaFoldDB" id="A0AAV4VTC0"/>
<dbReference type="EMBL" id="BPLQ01013633">
    <property type="protein sequence ID" value="GIY73630.1"/>
    <property type="molecule type" value="Genomic_DNA"/>
</dbReference>
<evidence type="ECO:0000313" key="1">
    <source>
        <dbReference type="EMBL" id="GIY73630.1"/>
    </source>
</evidence>
<gene>
    <name evidence="1" type="ORF">CDAR_186471</name>
</gene>